<dbReference type="AlphaFoldDB" id="A0A9J5Z1X1"/>
<dbReference type="EMBL" id="JACXVP010000005">
    <property type="protein sequence ID" value="KAG5606181.1"/>
    <property type="molecule type" value="Genomic_DNA"/>
</dbReference>
<accession>A0A9J5Z1X1</accession>
<sequence>MSSIDLTLPQPYSPEKVNQTGPCDGNQKAQNKQSKDEKITPGIDSMLPNPMNPLDNSFLLLTVSEVMGEGDQCGISIEAEGFTNIQNEGDKAELNEFQMMASLDITLLQTKETSPQHPNALCSLNTIHTKPPKSSSDYDVLHSEDEFDQDTQPYKRMTSY</sequence>
<proteinExistence type="predicted"/>
<gene>
    <name evidence="2" type="ORF">H5410_027673</name>
</gene>
<reference evidence="2 3" key="1">
    <citation type="submission" date="2020-09" db="EMBL/GenBank/DDBJ databases">
        <title>De no assembly of potato wild relative species, Solanum commersonii.</title>
        <authorList>
            <person name="Cho K."/>
        </authorList>
    </citation>
    <scope>NUCLEOTIDE SEQUENCE [LARGE SCALE GENOMIC DNA]</scope>
    <source>
        <strain evidence="2">LZ3.2</strain>
        <tissue evidence="2">Leaf</tissue>
    </source>
</reference>
<organism evidence="2 3">
    <name type="scientific">Solanum commersonii</name>
    <name type="common">Commerson's wild potato</name>
    <name type="synonym">Commerson's nightshade</name>
    <dbReference type="NCBI Taxonomy" id="4109"/>
    <lineage>
        <taxon>Eukaryota</taxon>
        <taxon>Viridiplantae</taxon>
        <taxon>Streptophyta</taxon>
        <taxon>Embryophyta</taxon>
        <taxon>Tracheophyta</taxon>
        <taxon>Spermatophyta</taxon>
        <taxon>Magnoliopsida</taxon>
        <taxon>eudicotyledons</taxon>
        <taxon>Gunneridae</taxon>
        <taxon>Pentapetalae</taxon>
        <taxon>asterids</taxon>
        <taxon>lamiids</taxon>
        <taxon>Solanales</taxon>
        <taxon>Solanaceae</taxon>
        <taxon>Solanoideae</taxon>
        <taxon>Solaneae</taxon>
        <taxon>Solanum</taxon>
    </lineage>
</organism>
<evidence type="ECO:0000256" key="1">
    <source>
        <dbReference type="SAM" id="MobiDB-lite"/>
    </source>
</evidence>
<feature type="compositionally biased region" description="Polar residues" evidence="1">
    <location>
        <begin position="125"/>
        <end position="137"/>
    </location>
</feature>
<feature type="compositionally biased region" description="Polar residues" evidence="1">
    <location>
        <begin position="16"/>
        <end position="32"/>
    </location>
</feature>
<evidence type="ECO:0000313" key="2">
    <source>
        <dbReference type="EMBL" id="KAG5606181.1"/>
    </source>
</evidence>
<feature type="region of interest" description="Disordered" evidence="1">
    <location>
        <begin position="1"/>
        <end position="50"/>
    </location>
</feature>
<name>A0A9J5Z1X1_SOLCO</name>
<protein>
    <submittedName>
        <fullName evidence="2">Uncharacterized protein</fullName>
    </submittedName>
</protein>
<dbReference type="Proteomes" id="UP000824120">
    <property type="component" value="Chromosome 5"/>
</dbReference>
<keyword evidence="3" id="KW-1185">Reference proteome</keyword>
<feature type="region of interest" description="Disordered" evidence="1">
    <location>
        <begin position="125"/>
        <end position="160"/>
    </location>
</feature>
<dbReference type="OrthoDB" id="10612034at2759"/>
<comment type="caution">
    <text evidence="2">The sequence shown here is derived from an EMBL/GenBank/DDBJ whole genome shotgun (WGS) entry which is preliminary data.</text>
</comment>
<evidence type="ECO:0000313" key="3">
    <source>
        <dbReference type="Proteomes" id="UP000824120"/>
    </source>
</evidence>